<proteinExistence type="predicted"/>
<keyword evidence="3" id="KW-1185">Reference proteome</keyword>
<dbReference type="RefSeq" id="WP_146501664.1">
    <property type="nucleotide sequence ID" value="NZ_SJPG01000001.1"/>
</dbReference>
<dbReference type="InterPro" id="IPR050744">
    <property type="entry name" value="AI-2_Isomerase_LsrG"/>
</dbReference>
<dbReference type="Gene3D" id="3.30.70.100">
    <property type="match status" value="1"/>
</dbReference>
<accession>A0A5C5X9L1</accession>
<comment type="caution">
    <text evidence="2">The sequence shown here is derived from an EMBL/GenBank/DDBJ whole genome shotgun (WGS) entry which is preliminary data.</text>
</comment>
<evidence type="ECO:0000259" key="1">
    <source>
        <dbReference type="PROSITE" id="PS51725"/>
    </source>
</evidence>
<organism evidence="2 3">
    <name type="scientific">Rubinisphaera italica</name>
    <dbReference type="NCBI Taxonomy" id="2527969"/>
    <lineage>
        <taxon>Bacteria</taxon>
        <taxon>Pseudomonadati</taxon>
        <taxon>Planctomycetota</taxon>
        <taxon>Planctomycetia</taxon>
        <taxon>Planctomycetales</taxon>
        <taxon>Planctomycetaceae</taxon>
        <taxon>Rubinisphaera</taxon>
    </lineage>
</organism>
<dbReference type="PROSITE" id="PS51725">
    <property type="entry name" value="ABM"/>
    <property type="match status" value="1"/>
</dbReference>
<dbReference type="SUPFAM" id="SSF54909">
    <property type="entry name" value="Dimeric alpha+beta barrel"/>
    <property type="match status" value="1"/>
</dbReference>
<evidence type="ECO:0000313" key="3">
    <source>
        <dbReference type="Proteomes" id="UP000316095"/>
    </source>
</evidence>
<feature type="domain" description="ABM" evidence="1">
    <location>
        <begin position="24"/>
        <end position="113"/>
    </location>
</feature>
<reference evidence="2 3" key="1">
    <citation type="submission" date="2019-02" db="EMBL/GenBank/DDBJ databases">
        <title>Deep-cultivation of Planctomycetes and their phenomic and genomic characterization uncovers novel biology.</title>
        <authorList>
            <person name="Wiegand S."/>
            <person name="Jogler M."/>
            <person name="Boedeker C."/>
            <person name="Pinto D."/>
            <person name="Vollmers J."/>
            <person name="Rivas-Marin E."/>
            <person name="Kohn T."/>
            <person name="Peeters S.H."/>
            <person name="Heuer A."/>
            <person name="Rast P."/>
            <person name="Oberbeckmann S."/>
            <person name="Bunk B."/>
            <person name="Jeske O."/>
            <person name="Meyerdierks A."/>
            <person name="Storesund J.E."/>
            <person name="Kallscheuer N."/>
            <person name="Luecker S."/>
            <person name="Lage O.M."/>
            <person name="Pohl T."/>
            <person name="Merkel B.J."/>
            <person name="Hornburger P."/>
            <person name="Mueller R.-W."/>
            <person name="Bruemmer F."/>
            <person name="Labrenz M."/>
            <person name="Spormann A.M."/>
            <person name="Op Den Camp H."/>
            <person name="Overmann J."/>
            <person name="Amann R."/>
            <person name="Jetten M.S.M."/>
            <person name="Mascher T."/>
            <person name="Medema M.H."/>
            <person name="Devos D.P."/>
            <person name="Kaster A.-K."/>
            <person name="Ovreas L."/>
            <person name="Rohde M."/>
            <person name="Galperin M.Y."/>
            <person name="Jogler C."/>
        </authorList>
    </citation>
    <scope>NUCLEOTIDE SEQUENCE [LARGE SCALE GENOMIC DNA]</scope>
    <source>
        <strain evidence="2 3">Pan54</strain>
    </source>
</reference>
<dbReference type="AlphaFoldDB" id="A0A5C5X9L1"/>
<dbReference type="PANTHER" id="PTHR33336:SF15">
    <property type="entry name" value="ABM DOMAIN-CONTAINING PROTEIN"/>
    <property type="match status" value="1"/>
</dbReference>
<gene>
    <name evidence="2" type="primary">lsrG</name>
    <name evidence="2" type="ORF">Pan54_02310</name>
</gene>
<dbReference type="InterPro" id="IPR011008">
    <property type="entry name" value="Dimeric_a/b-barrel"/>
</dbReference>
<dbReference type="PANTHER" id="PTHR33336">
    <property type="entry name" value="QUINOL MONOOXYGENASE YGIN-RELATED"/>
    <property type="match status" value="1"/>
</dbReference>
<evidence type="ECO:0000313" key="2">
    <source>
        <dbReference type="EMBL" id="TWT59524.1"/>
    </source>
</evidence>
<name>A0A5C5X9L1_9PLAN</name>
<dbReference type="GO" id="GO:0003824">
    <property type="term" value="F:catalytic activity"/>
    <property type="evidence" value="ECO:0007669"/>
    <property type="project" value="TreeGrafter"/>
</dbReference>
<dbReference type="Pfam" id="PF03992">
    <property type="entry name" value="ABM"/>
    <property type="match status" value="1"/>
</dbReference>
<dbReference type="Proteomes" id="UP000316095">
    <property type="component" value="Unassembled WGS sequence"/>
</dbReference>
<dbReference type="InterPro" id="IPR007138">
    <property type="entry name" value="ABM_dom"/>
</dbReference>
<sequence length="119" mass="13711">MSSSELHPLADEVSQHLTDPRKTFMMLVYCDVQSGKEDEFKTAFHPALKATVEEAGNFTYRLIQQANIPTAFIVIEHWQDLQSLDDHLKHPYLEKLLSDLEPLLTKPPRVDVFQEYVAL</sequence>
<dbReference type="EMBL" id="SJPG01000001">
    <property type="protein sequence ID" value="TWT59524.1"/>
    <property type="molecule type" value="Genomic_DNA"/>
</dbReference>
<protein>
    <submittedName>
        <fullName evidence="2">Autoinducer 2-degrading protein LsrG</fullName>
    </submittedName>
</protein>
<dbReference type="OrthoDB" id="287932at2"/>